<keyword evidence="3 8" id="KW-0699">rRNA-binding</keyword>
<comment type="similarity">
    <text evidence="2 8">Belongs to the bacterial ribosomal protein bS20 family.</text>
</comment>
<dbReference type="PANTHER" id="PTHR33398">
    <property type="entry name" value="30S RIBOSOMAL PROTEIN S20"/>
    <property type="match status" value="1"/>
</dbReference>
<dbReference type="HAMAP" id="MF_00500">
    <property type="entry name" value="Ribosomal_bS20"/>
    <property type="match status" value="1"/>
</dbReference>
<name>A0A5S9F0X5_UABAM</name>
<dbReference type="GO" id="GO:0005829">
    <property type="term" value="C:cytosol"/>
    <property type="evidence" value="ECO:0007669"/>
    <property type="project" value="TreeGrafter"/>
</dbReference>
<evidence type="ECO:0000256" key="5">
    <source>
        <dbReference type="ARBA" id="ARBA00022980"/>
    </source>
</evidence>
<dbReference type="GO" id="GO:0006412">
    <property type="term" value="P:translation"/>
    <property type="evidence" value="ECO:0007669"/>
    <property type="project" value="UniProtKB-UniRule"/>
</dbReference>
<evidence type="ECO:0000256" key="9">
    <source>
        <dbReference type="SAM" id="MobiDB-lite"/>
    </source>
</evidence>
<comment type="function">
    <text evidence="1 8">Binds directly to 16S ribosomal RNA.</text>
</comment>
<dbReference type="SUPFAM" id="SSF46992">
    <property type="entry name" value="Ribosomal protein S20"/>
    <property type="match status" value="1"/>
</dbReference>
<dbReference type="PANTHER" id="PTHR33398:SF1">
    <property type="entry name" value="SMALL RIBOSOMAL SUBUNIT PROTEIN BS20C"/>
    <property type="match status" value="1"/>
</dbReference>
<dbReference type="EMBL" id="AP019860">
    <property type="protein sequence ID" value="BBM81966.1"/>
    <property type="molecule type" value="Genomic_DNA"/>
</dbReference>
<dbReference type="KEGG" id="uam:UABAM_00309"/>
<evidence type="ECO:0000313" key="10">
    <source>
        <dbReference type="EMBL" id="BBM81966.1"/>
    </source>
</evidence>
<evidence type="ECO:0000313" key="11">
    <source>
        <dbReference type="Proteomes" id="UP000326354"/>
    </source>
</evidence>
<dbReference type="InterPro" id="IPR002583">
    <property type="entry name" value="Ribosomal_bS20"/>
</dbReference>
<dbReference type="Gene3D" id="1.20.58.110">
    <property type="entry name" value="Ribosomal protein S20"/>
    <property type="match status" value="1"/>
</dbReference>
<keyword evidence="11" id="KW-1185">Reference proteome</keyword>
<evidence type="ECO:0000256" key="7">
    <source>
        <dbReference type="ARBA" id="ARBA00035136"/>
    </source>
</evidence>
<accession>A0A5S9F0X5</accession>
<dbReference type="InterPro" id="IPR036510">
    <property type="entry name" value="Ribosomal_bS20_sf"/>
</dbReference>
<keyword evidence="5 8" id="KW-0689">Ribosomal protein</keyword>
<dbReference type="Pfam" id="PF01649">
    <property type="entry name" value="Ribosomal_S20p"/>
    <property type="match status" value="1"/>
</dbReference>
<dbReference type="GO" id="GO:0003735">
    <property type="term" value="F:structural constituent of ribosome"/>
    <property type="evidence" value="ECO:0007669"/>
    <property type="project" value="InterPro"/>
</dbReference>
<feature type="region of interest" description="Disordered" evidence="9">
    <location>
        <begin position="1"/>
        <end position="21"/>
    </location>
</feature>
<dbReference type="AlphaFoldDB" id="A0A5S9F0X5"/>
<proteinExistence type="inferred from homology"/>
<gene>
    <name evidence="8" type="primary">rpsT</name>
    <name evidence="10" type="ORF">UABAM_00309</name>
</gene>
<feature type="compositionally biased region" description="Basic residues" evidence="9">
    <location>
        <begin position="7"/>
        <end position="21"/>
    </location>
</feature>
<evidence type="ECO:0000256" key="4">
    <source>
        <dbReference type="ARBA" id="ARBA00022884"/>
    </source>
</evidence>
<organism evidence="10 11">
    <name type="scientific">Uabimicrobium amorphum</name>
    <dbReference type="NCBI Taxonomy" id="2596890"/>
    <lineage>
        <taxon>Bacteria</taxon>
        <taxon>Pseudomonadati</taxon>
        <taxon>Planctomycetota</taxon>
        <taxon>Candidatus Uabimicrobiia</taxon>
        <taxon>Candidatus Uabimicrobiales</taxon>
        <taxon>Candidatus Uabimicrobiaceae</taxon>
        <taxon>Candidatus Uabimicrobium</taxon>
    </lineage>
</organism>
<evidence type="ECO:0000256" key="8">
    <source>
        <dbReference type="HAMAP-Rule" id="MF_00500"/>
    </source>
</evidence>
<evidence type="ECO:0000256" key="3">
    <source>
        <dbReference type="ARBA" id="ARBA00022730"/>
    </source>
</evidence>
<reference evidence="10 11" key="1">
    <citation type="submission" date="2019-08" db="EMBL/GenBank/DDBJ databases">
        <title>Complete genome sequence of Candidatus Uab amorphum.</title>
        <authorList>
            <person name="Shiratori T."/>
            <person name="Suzuki S."/>
            <person name="Kakizawa Y."/>
            <person name="Ishida K."/>
        </authorList>
    </citation>
    <scope>NUCLEOTIDE SEQUENCE [LARGE SCALE GENOMIC DNA]</scope>
    <source>
        <strain evidence="10 11">SRT547</strain>
    </source>
</reference>
<dbReference type="GO" id="GO:0015935">
    <property type="term" value="C:small ribosomal subunit"/>
    <property type="evidence" value="ECO:0007669"/>
    <property type="project" value="TreeGrafter"/>
</dbReference>
<dbReference type="GO" id="GO:0070181">
    <property type="term" value="F:small ribosomal subunit rRNA binding"/>
    <property type="evidence" value="ECO:0007669"/>
    <property type="project" value="TreeGrafter"/>
</dbReference>
<keyword evidence="4 8" id="KW-0694">RNA-binding</keyword>
<evidence type="ECO:0000256" key="1">
    <source>
        <dbReference type="ARBA" id="ARBA00003134"/>
    </source>
</evidence>
<dbReference type="RefSeq" id="WP_151966226.1">
    <property type="nucleotide sequence ID" value="NZ_AP019860.1"/>
</dbReference>
<dbReference type="NCBIfam" id="TIGR00029">
    <property type="entry name" value="S20"/>
    <property type="match status" value="1"/>
</dbReference>
<evidence type="ECO:0000256" key="6">
    <source>
        <dbReference type="ARBA" id="ARBA00023274"/>
    </source>
</evidence>
<dbReference type="FunFam" id="1.20.58.110:FF:000001">
    <property type="entry name" value="30S ribosomal protein S20"/>
    <property type="match status" value="1"/>
</dbReference>
<keyword evidence="6 8" id="KW-0687">Ribonucleoprotein</keyword>
<sequence length="90" mass="10381">MPNIQSAKKRMRQNEKRRVHNKSIKSAVKTHVKNFLSLVEKGEAEQAKKELPVVTSQLDKAWQKGLYHKNYVARKKSSLHKKLNNMAAAE</sequence>
<evidence type="ECO:0000256" key="2">
    <source>
        <dbReference type="ARBA" id="ARBA00007634"/>
    </source>
</evidence>
<dbReference type="OrthoDB" id="289707at2"/>
<dbReference type="Proteomes" id="UP000326354">
    <property type="component" value="Chromosome"/>
</dbReference>
<protein>
    <recommendedName>
        <fullName evidence="7 8">Small ribosomal subunit protein bS20</fullName>
    </recommendedName>
</protein>